<dbReference type="GO" id="GO:0005261">
    <property type="term" value="F:monoatomic cation channel activity"/>
    <property type="evidence" value="ECO:0007669"/>
    <property type="project" value="TreeGrafter"/>
</dbReference>
<dbReference type="InterPro" id="IPR013783">
    <property type="entry name" value="Ig-like_fold"/>
</dbReference>
<dbReference type="Proteomes" id="UP000002774">
    <property type="component" value="Chromosome"/>
</dbReference>
<dbReference type="eggNOG" id="COG4886">
    <property type="taxonomic scope" value="Bacteria"/>
</dbReference>
<dbReference type="SUPFAM" id="SSF49299">
    <property type="entry name" value="PKD domain"/>
    <property type="match status" value="12"/>
</dbReference>
<reference evidence="7" key="1">
    <citation type="submission" date="2011-09" db="EMBL/GenBank/DDBJ databases">
        <title>The permanent draft genome of Mucilaginibacter paludis DSM 18603.</title>
        <authorList>
            <consortium name="US DOE Joint Genome Institute (JGI-PGF)"/>
            <person name="Lucas S."/>
            <person name="Han J."/>
            <person name="Lapidus A."/>
            <person name="Bruce D."/>
            <person name="Goodwin L."/>
            <person name="Pitluck S."/>
            <person name="Peters L."/>
            <person name="Kyrpides N."/>
            <person name="Mavromatis K."/>
            <person name="Ivanova N."/>
            <person name="Mikhailova N."/>
            <person name="Held B."/>
            <person name="Detter J.C."/>
            <person name="Tapia R."/>
            <person name="Han C."/>
            <person name="Land M."/>
            <person name="Hauser L."/>
            <person name="Markowitz V."/>
            <person name="Cheng J.-F."/>
            <person name="Hugenholtz P."/>
            <person name="Woyke T."/>
            <person name="Wu D."/>
            <person name="Tindall B."/>
            <person name="Brambilla E."/>
            <person name="Klenk H.-P."/>
            <person name="Eisen J.A."/>
        </authorList>
    </citation>
    <scope>NUCLEOTIDE SEQUENCE [LARGE SCALE GENOMIC DNA]</scope>
    <source>
        <strain evidence="7">DSM 18603</strain>
    </source>
</reference>
<dbReference type="Pfam" id="PF19406">
    <property type="entry name" value="PKD_5"/>
    <property type="match status" value="1"/>
</dbReference>
<keyword evidence="5" id="KW-0472">Membrane</keyword>
<feature type="domain" description="PKD" evidence="6">
    <location>
        <begin position="409"/>
        <end position="496"/>
    </location>
</feature>
<feature type="domain" description="PKD" evidence="6">
    <location>
        <begin position="252"/>
        <end position="303"/>
    </location>
</feature>
<dbReference type="RefSeq" id="WP_008509554.1">
    <property type="nucleotide sequence ID" value="NZ_CM001403.1"/>
</dbReference>
<dbReference type="EMBL" id="CM001403">
    <property type="protein sequence ID" value="EHQ28677.1"/>
    <property type="molecule type" value="Genomic_DNA"/>
</dbReference>
<organism evidence="7 8">
    <name type="scientific">Mucilaginibacter paludis DSM 18603</name>
    <dbReference type="NCBI Taxonomy" id="714943"/>
    <lineage>
        <taxon>Bacteria</taxon>
        <taxon>Pseudomonadati</taxon>
        <taxon>Bacteroidota</taxon>
        <taxon>Sphingobacteriia</taxon>
        <taxon>Sphingobacteriales</taxon>
        <taxon>Sphingobacteriaceae</taxon>
        <taxon>Mucilaginibacter</taxon>
    </lineage>
</organism>
<dbReference type="Pfam" id="PF18911">
    <property type="entry name" value="PKD_4"/>
    <property type="match status" value="8"/>
</dbReference>
<dbReference type="GO" id="GO:0006816">
    <property type="term" value="P:calcium ion transport"/>
    <property type="evidence" value="ECO:0007669"/>
    <property type="project" value="TreeGrafter"/>
</dbReference>
<evidence type="ECO:0000256" key="5">
    <source>
        <dbReference type="ARBA" id="ARBA00023136"/>
    </source>
</evidence>
<evidence type="ECO:0000313" key="7">
    <source>
        <dbReference type="EMBL" id="EHQ28677.1"/>
    </source>
</evidence>
<dbReference type="InterPro" id="IPR035986">
    <property type="entry name" value="PKD_dom_sf"/>
</dbReference>
<dbReference type="STRING" id="714943.Mucpa_4588"/>
<feature type="domain" description="PKD" evidence="6">
    <location>
        <begin position="2100"/>
        <end position="2175"/>
    </location>
</feature>
<evidence type="ECO:0000259" key="6">
    <source>
        <dbReference type="PROSITE" id="PS50093"/>
    </source>
</evidence>
<evidence type="ECO:0000256" key="2">
    <source>
        <dbReference type="ARBA" id="ARBA00022692"/>
    </source>
</evidence>
<dbReference type="CDD" id="cd00146">
    <property type="entry name" value="PKD"/>
    <property type="match status" value="6"/>
</dbReference>
<dbReference type="OrthoDB" id="7794186at2"/>
<evidence type="ECO:0000313" key="8">
    <source>
        <dbReference type="Proteomes" id="UP000002774"/>
    </source>
</evidence>
<evidence type="ECO:0000256" key="3">
    <source>
        <dbReference type="ARBA" id="ARBA00022737"/>
    </source>
</evidence>
<keyword evidence="2" id="KW-0812">Transmembrane</keyword>
<dbReference type="SMART" id="SM00089">
    <property type="entry name" value="PKD"/>
    <property type="match status" value="11"/>
</dbReference>
<name>H1Y758_9SPHI</name>
<dbReference type="InterPro" id="IPR045828">
    <property type="entry name" value="PKD_Bacteroidetes"/>
</dbReference>
<sequence length="2798" mass="292970">MAKPLLRYFLFIFIFFIPVKAHAGVTPPLRYTFANLLAAGDVITTSTGGNTLCPGGSMTLMAGTATAPASTFVWYKDGQAISGATNSTIKITDKGRYEVYVTTAPATSPVQYPFIDITIAPVPVAGFTHSADGQCAQLPVQFTSTSTGDPLTYLWDFGDSNTSTDANPSHTFNTTAGCGTTTFPVKLTVTNSAGCTNTYTASVNVLRAPDLALQDEDQFYPFSNCHNNPGAANPNYTLKVNNVSPSAGCINSYTLDWGDGTIQTGLTSANFPATHIYKQLGAFNLTITAMGSNGCTGSKTYLVANQSNPAGGLSTLGGTSGLCAPASVPFVISNWQLNSPGTIYVLDFGDGSSITLKHPLNATMEDEKIYHIYTKSSCPSPTFIATLRVSNECATTPFTAGNIQIQTKPIAGFSFTPNTVCLGQTVSFNNTTVPGSFGVCLTTTTYLWDFGDPSSNSNTSTSTTPAHTYTSPGTYIIKLTSTNPCGSDIITHNVTINPLPTMTSPTTATICSGTAFSIPLTSDIPATYSWIASNNPNISGESLSTQTSATLSNTLINNTSTVQVVTYTVTPISVAGCSGTPQIVKVTVNPAPAIPSVTSPVNYCQGDIASALNATGSSGNTVYWYTSASGGSGSTTAPTPTTASLGTVNYYVGQTSNATQCESPRTQIAVVISAIPSAPTVSNPQIFYCQGSATSALSATASAGNSLRWYTQAVGGTPTTAAPIPSSVNPGSTNYYVSQVSTGGCESTRSSIAVVINPLPSAPSSSATINYCQNNTPSPLGATADIGNSLKWYTVAVGGTGTNTAIIPSTSTVGSKNYYVSQITPSGCESSRTPITVIVSAIPTKPTVVAQVIYCLNDIASPLTATPTTGNTLKWYTNAALAGGSTTAPTPLTTSTGSSTYYVTQSNSAGCESPAATITVTVNPLITNNTIGTDQTICAANTPNTLTATATLSGGNGSYTYQWQSSINGGTNWTDITGANNATYAPGVLNATTQYHRVVSSGTCSNTSNAVTITVQGTLDHYGISSAQTICNGNQPALLSGDLPTGGSGTFTYQWESSANGVNWLAINGATGKDYQPPVLTATTYYRRRVFSNVCASVSPALTITVNPVAVVNPISDQYFCNGSNVALTFGATPSSGTTFTWTNDNPAIGLTASGSGSLPAFTATNNTKTPLIAHITVTPTYTANGTSCDGTPLSFSITVLPSITLAANPDAAVCAGTTIPAFSPVADAAPFSGSTVTYSWTASVAIGLTAGSGNQVPAFTAINNGTTDLSASVQVTPLYNYNGHTCNGLPLTYTITVNPKPTVANAGSDDKTCDVTYSLKGNTPAVGTGTWTASQAVTFSNANLANAMVSGLQKGNRYQLNWTISNHTCTSSSASITLDVLSELVNTIKADVVVSCPGQPVNLSSDALSGGDIPAVLPASYTYTWESSANGVDGWQAITGGNTATLTVNPMASTYYRRRVSSYNQCAIVSNVIAITINASAPAAVAGQPLTLCGQATAQLQGNNPGAGFTGTWTDAATGSTLTFSPDAHAYNAVVGGLVPGNTYHLVWSIASPTCGNTTSPLTINNLPLITNQVSPLAATICFGQAVNITGDLPTGGTGSYTYNWESSTDQATWTVMAGQTAQNLNFSPSASVYIRRNVISGTCNLESAPVHIIVQQALANNSISANQQVCTGKPVPALAGTLPTGGDGTYFYQWQQSANQTSWLDIASATQSDYQPGPLTQSTYFRRVVSTALCVGLQSHASAAVLISVNPNAHADFSASLQSGCIPFNLSTVITPVPHNDVNGLYQWYADGALIGSGPAFPGYTMNTDGQSVVIKLLTTSKFGCDTNSRSITFSTVKNVNPAFTKSQAKGCGPLSIQFTNTSVPLAGATYLWDFGNGQTSAQAQPGTVTFLPHPLSRDTTYIITLKATTSCGLHVYTDSVTVRPAPRAIFTPDKTIGCSPFTVHITNQSRGIPNQYTFDFGNGDTKTLSDNQAIQYTYITAKTDTFTLKLYARNECGIDSSSYRIVVYPNTVQANLVVNGTNKTGCVPFTVSFDNNSTGANSFLYDYADGTTAATSASPETQVHTFTKPGVYTVKLTASNGCSTASANQTITVLAQPVTGFQIGQLQYCVKDSAAFTNTTTALASFSYVWDFGDGSTSNQIQPKHVYVTPGKYTVKLTALQNSPGATCSATVSHELTILPLPVASFNSNAANLNCVPFQLSVSSTPANAASVSWNFGDPTSTDNTATGYTAQHRFGKPGLYLVKQIAYNQTGCLDSATQVIRVTETPKASFVTGDSVICGNSALLHFTNSSTYGGTDQVNYRWLVNNTFISNQQILTYQFNVPAGTILPYALQVKLIAYSTIGCPDTTVHTILFNPLPVAGFTAAAHASCAPFTLSINNTSAYADSYRWYLNNALVSTVKTPGNIVLPQANQSYTLKLVTTNAYGCRADSTTQSFTTYPKPTAAFSLTDSVSCNGQLSINVNNTTIGATSYTWNFGDGSAESTAAVPTHVYGVPGIYQLRLIAFNGTCRDTLSHTIRLAQPVKAAFTANVLKGCSQITTSFQNLAVNASSYQWDFGDGTFSTAKNPVHVFTYNGSPFTVKLTAYGEYGCSDETVQVNYITVTAPPIVDFSALPDSVINIPNHTFNFKNLSTGGIQYHWDFGDGASSADQSPAHTYTDAGIFKVRLIVTNAQGYQSARTRTVQIAGVPQYLYVPNAFEPGSAKSELKTFNVRGTGMMEYRLRIFNKWGQLLFQTTALDSKGMPIQGWDGTMQGQPAPQGVYIWDIQARFLDGTLWHGMKYADDKTPSTTGSIHLMR</sequence>
<dbReference type="Pfam" id="PF19081">
    <property type="entry name" value="Ig_7"/>
    <property type="match status" value="3"/>
</dbReference>
<keyword evidence="4" id="KW-1133">Transmembrane helix</keyword>
<keyword evidence="8" id="KW-1185">Reference proteome</keyword>
<feature type="domain" description="PKD" evidence="6">
    <location>
        <begin position="2182"/>
        <end position="2273"/>
    </location>
</feature>
<feature type="domain" description="PKD" evidence="6">
    <location>
        <begin position="123"/>
        <end position="176"/>
    </location>
</feature>
<feature type="domain" description="PKD" evidence="6">
    <location>
        <begin position="2553"/>
        <end position="2578"/>
    </location>
</feature>
<dbReference type="eggNOG" id="COG3405">
    <property type="taxonomic scope" value="Bacteria"/>
</dbReference>
<feature type="domain" description="PKD" evidence="6">
    <location>
        <begin position="2472"/>
        <end position="2508"/>
    </location>
</feature>
<dbReference type="InterPro" id="IPR000601">
    <property type="entry name" value="PKD_dom"/>
</dbReference>
<dbReference type="PANTHER" id="PTHR46730">
    <property type="entry name" value="POLYCYSTIN-1"/>
    <property type="match status" value="1"/>
</dbReference>
<dbReference type="PROSITE" id="PS50093">
    <property type="entry name" value="PKD"/>
    <property type="match status" value="10"/>
</dbReference>
<dbReference type="Gene3D" id="2.60.40.10">
    <property type="entry name" value="Immunoglobulins"/>
    <property type="match status" value="13"/>
</dbReference>
<dbReference type="Pfam" id="PF00801">
    <property type="entry name" value="PKD"/>
    <property type="match status" value="1"/>
</dbReference>
<proteinExistence type="predicted"/>
<dbReference type="PANTHER" id="PTHR46730:SF4">
    <property type="entry name" value="POLYCYSTIC KIDNEY DISEASE PROTEIN 1-LIKE 1"/>
    <property type="match status" value="1"/>
</dbReference>
<accession>H1Y758</accession>
<evidence type="ECO:0000256" key="1">
    <source>
        <dbReference type="ARBA" id="ARBA00004141"/>
    </source>
</evidence>
<gene>
    <name evidence="7" type="ORF">Mucpa_4588</name>
</gene>
<feature type="domain" description="PKD" evidence="6">
    <location>
        <begin position="2045"/>
        <end position="2096"/>
    </location>
</feature>
<feature type="domain" description="PKD" evidence="6">
    <location>
        <begin position="1842"/>
        <end position="1925"/>
    </location>
</feature>
<keyword evidence="3" id="KW-0677">Repeat</keyword>
<comment type="subcellular location">
    <subcellularLocation>
        <location evidence="1">Membrane</location>
        <topology evidence="1">Multi-pass membrane protein</topology>
    </subcellularLocation>
</comment>
<dbReference type="HOGENOM" id="CLU_229985_0_0_10"/>
<evidence type="ECO:0000256" key="4">
    <source>
        <dbReference type="ARBA" id="ARBA00022989"/>
    </source>
</evidence>
<feature type="domain" description="PKD" evidence="6">
    <location>
        <begin position="2608"/>
        <end position="2686"/>
    </location>
</feature>
<protein>
    <submittedName>
        <fullName evidence="7">PKD domain containing protein</fullName>
    </submittedName>
</protein>
<dbReference type="GO" id="GO:0005886">
    <property type="term" value="C:plasma membrane"/>
    <property type="evidence" value="ECO:0007669"/>
    <property type="project" value="TreeGrafter"/>
</dbReference>
<dbReference type="eggNOG" id="COG3291">
    <property type="taxonomic scope" value="Bacteria"/>
</dbReference>
<dbReference type="Gene3D" id="2.60.40.2700">
    <property type="match status" value="3"/>
</dbReference>
<dbReference type="InterPro" id="IPR044023">
    <property type="entry name" value="Ig_7"/>
</dbReference>
<dbReference type="InterPro" id="IPR022409">
    <property type="entry name" value="PKD/Chitinase_dom"/>
</dbReference>